<gene>
    <name evidence="10" type="primary">ilvH</name>
    <name evidence="10" type="ORF">JS278_01413</name>
</gene>
<dbReference type="Gene3D" id="3.30.70.260">
    <property type="match status" value="1"/>
</dbReference>
<dbReference type="GO" id="GO:1990610">
    <property type="term" value="F:acetolactate synthase regulator activity"/>
    <property type="evidence" value="ECO:0007669"/>
    <property type="project" value="UniProtKB-UniRule"/>
</dbReference>
<dbReference type="PANTHER" id="PTHR30239:SF0">
    <property type="entry name" value="ACETOLACTATE SYNTHASE SMALL SUBUNIT 1, CHLOROPLASTIC"/>
    <property type="match status" value="1"/>
</dbReference>
<dbReference type="PANTHER" id="PTHR30239">
    <property type="entry name" value="ACETOLACTATE SYNTHASE SMALL SUBUNIT"/>
    <property type="match status" value="1"/>
</dbReference>
<dbReference type="EC" id="2.2.1.6" evidence="8"/>
<evidence type="ECO:0000256" key="3">
    <source>
        <dbReference type="ARBA" id="ARBA00006341"/>
    </source>
</evidence>
<dbReference type="SUPFAM" id="SSF55021">
    <property type="entry name" value="ACT-like"/>
    <property type="match status" value="2"/>
</dbReference>
<dbReference type="EMBL" id="CP025198">
    <property type="protein sequence ID" value="AXE38584.1"/>
    <property type="molecule type" value="Genomic_DNA"/>
</dbReference>
<dbReference type="RefSeq" id="WP_114044569.1">
    <property type="nucleotide sequence ID" value="NZ_CP025198.1"/>
</dbReference>
<comment type="pathway">
    <text evidence="1 8">Amino-acid biosynthesis; L-isoleucine biosynthesis; L-isoleucine from 2-oxobutanoate: step 1/4.</text>
</comment>
<dbReference type="FunFam" id="3.30.70.1150:FF:000001">
    <property type="entry name" value="Acetolactate synthase small subunit"/>
    <property type="match status" value="1"/>
</dbReference>
<keyword evidence="11" id="KW-1185">Reference proteome</keyword>
<dbReference type="KEGG" id="acij:JS278_01413"/>
<dbReference type="Pfam" id="PF10369">
    <property type="entry name" value="ALS_ss_C"/>
    <property type="match status" value="1"/>
</dbReference>
<dbReference type="OrthoDB" id="9787365at2"/>
<dbReference type="InterPro" id="IPR004789">
    <property type="entry name" value="Acetalactate_synth_ssu"/>
</dbReference>
<dbReference type="UniPathway" id="UPA00047">
    <property type="reaction ID" value="UER00055"/>
</dbReference>
<reference evidence="10 11" key="1">
    <citation type="submission" date="2017-12" db="EMBL/GenBank/DDBJ databases">
        <title>The whole genome sequence of the Acidipropionibacterium virtanenii sp. nov. type strain JS278.</title>
        <authorList>
            <person name="Laine P."/>
            <person name="Deptula P."/>
            <person name="Varmanen P."/>
            <person name="Auvinen P."/>
        </authorList>
    </citation>
    <scope>NUCLEOTIDE SEQUENCE [LARGE SCALE GENOMIC DNA]</scope>
    <source>
        <strain evidence="10 11">JS278</strain>
    </source>
</reference>
<comment type="pathway">
    <text evidence="2 8">Amino-acid biosynthesis; L-valine biosynthesis; L-valine from pyruvate: step 1/4.</text>
</comment>
<keyword evidence="8 10" id="KW-0808">Transferase</keyword>
<dbReference type="NCBIfam" id="NF008864">
    <property type="entry name" value="PRK11895.1"/>
    <property type="match status" value="1"/>
</dbReference>
<proteinExistence type="inferred from homology"/>
<evidence type="ECO:0000259" key="9">
    <source>
        <dbReference type="PROSITE" id="PS51671"/>
    </source>
</evidence>
<dbReference type="UniPathway" id="UPA00049">
    <property type="reaction ID" value="UER00059"/>
</dbReference>
<dbReference type="PROSITE" id="PS51671">
    <property type="entry name" value="ACT"/>
    <property type="match status" value="1"/>
</dbReference>
<comment type="subunit">
    <text evidence="4 8">Dimer of large and small chains.</text>
</comment>
<dbReference type="AlphaFoldDB" id="A0A344UTI6"/>
<dbReference type="CDD" id="cd04878">
    <property type="entry name" value="ACT_AHAS"/>
    <property type="match status" value="1"/>
</dbReference>
<sequence length="172" mass="18630">MTSTHILSVLVVNRPGVLTRVAGLFARRGYNIESLTVSPTNDPQVSRMTIGVDVDSPSTLEQIVKQLNKLIEVHKIIELEDSAVTRELVLVKVRSDLENRSKIVDTVGLFRGKAVDVSHESITIEATGGREKLEALIKMLESFGILEIVQSGRVAVNRGASALAAKSSRNGS</sequence>
<dbReference type="InterPro" id="IPR054480">
    <property type="entry name" value="AHAS_small-like_ACT"/>
</dbReference>
<dbReference type="NCBIfam" id="TIGR00119">
    <property type="entry name" value="acolac_sm"/>
    <property type="match status" value="1"/>
</dbReference>
<evidence type="ECO:0000256" key="7">
    <source>
        <dbReference type="ARBA" id="ARBA00048670"/>
    </source>
</evidence>
<evidence type="ECO:0000313" key="11">
    <source>
        <dbReference type="Proteomes" id="UP000251995"/>
    </source>
</evidence>
<dbReference type="Gene3D" id="3.30.70.1150">
    <property type="entry name" value="ACT-like. Chain A, domain 2"/>
    <property type="match status" value="1"/>
</dbReference>
<dbReference type="InterPro" id="IPR045865">
    <property type="entry name" value="ACT-like_dom_sf"/>
</dbReference>
<evidence type="ECO:0000256" key="1">
    <source>
        <dbReference type="ARBA" id="ARBA00004974"/>
    </source>
</evidence>
<evidence type="ECO:0000313" key="10">
    <source>
        <dbReference type="EMBL" id="AXE38584.1"/>
    </source>
</evidence>
<evidence type="ECO:0000256" key="4">
    <source>
        <dbReference type="ARBA" id="ARBA00011744"/>
    </source>
</evidence>
<organism evidence="10 11">
    <name type="scientific">Acidipropionibacterium virtanenii</name>
    <dbReference type="NCBI Taxonomy" id="2057246"/>
    <lineage>
        <taxon>Bacteria</taxon>
        <taxon>Bacillati</taxon>
        <taxon>Actinomycetota</taxon>
        <taxon>Actinomycetes</taxon>
        <taxon>Propionibacteriales</taxon>
        <taxon>Propionibacteriaceae</taxon>
        <taxon>Acidipropionibacterium</taxon>
    </lineage>
</organism>
<keyword evidence="6 8" id="KW-0100">Branched-chain amino acid biosynthesis</keyword>
<dbReference type="InterPro" id="IPR002912">
    <property type="entry name" value="ACT_dom"/>
</dbReference>
<dbReference type="Pfam" id="PF22629">
    <property type="entry name" value="ACT_AHAS_ss"/>
    <property type="match status" value="1"/>
</dbReference>
<evidence type="ECO:0000256" key="2">
    <source>
        <dbReference type="ARBA" id="ARBA00005025"/>
    </source>
</evidence>
<comment type="similarity">
    <text evidence="3 8">Belongs to the acetolactate synthase small subunit family.</text>
</comment>
<feature type="domain" description="ACT" evidence="9">
    <location>
        <begin position="6"/>
        <end position="84"/>
    </location>
</feature>
<dbReference type="InterPro" id="IPR019455">
    <property type="entry name" value="Acetolactate_synth_ssu_C"/>
</dbReference>
<evidence type="ECO:0000256" key="5">
    <source>
        <dbReference type="ARBA" id="ARBA00022605"/>
    </source>
</evidence>
<dbReference type="GO" id="GO:0005829">
    <property type="term" value="C:cytosol"/>
    <property type="evidence" value="ECO:0007669"/>
    <property type="project" value="TreeGrafter"/>
</dbReference>
<dbReference type="FunFam" id="3.30.70.260:FF:000001">
    <property type="entry name" value="Acetolactate synthase, small subunit"/>
    <property type="match status" value="1"/>
</dbReference>
<dbReference type="InterPro" id="IPR039557">
    <property type="entry name" value="AHAS_ACT"/>
</dbReference>
<protein>
    <recommendedName>
        <fullName evidence="8">Acetolactate synthase small subunit</fullName>
        <shortName evidence="8">AHAS</shortName>
        <shortName evidence="8">ALS</shortName>
        <ecNumber evidence="8">2.2.1.6</ecNumber>
    </recommendedName>
    <alternativeName>
        <fullName evidence="8">Acetohydroxy-acid synthase small subunit</fullName>
    </alternativeName>
</protein>
<dbReference type="InterPro" id="IPR027271">
    <property type="entry name" value="Acetolactate_synth/TF_NikR_C"/>
</dbReference>
<dbReference type="GO" id="GO:0009099">
    <property type="term" value="P:L-valine biosynthetic process"/>
    <property type="evidence" value="ECO:0007669"/>
    <property type="project" value="UniProtKB-UniRule"/>
</dbReference>
<evidence type="ECO:0000256" key="8">
    <source>
        <dbReference type="RuleBase" id="RU368092"/>
    </source>
</evidence>
<keyword evidence="5 8" id="KW-0028">Amino-acid biosynthesis</keyword>
<name>A0A344UTI6_9ACTN</name>
<evidence type="ECO:0000256" key="6">
    <source>
        <dbReference type="ARBA" id="ARBA00023304"/>
    </source>
</evidence>
<accession>A0A344UTI6</accession>
<dbReference type="GO" id="GO:0009097">
    <property type="term" value="P:isoleucine biosynthetic process"/>
    <property type="evidence" value="ECO:0007669"/>
    <property type="project" value="UniProtKB-UniRule"/>
</dbReference>
<comment type="function">
    <text evidence="8">Catalyzes the conversion of 2 pyruvate molecules into acetolactate in the first common step of the biosynthetic pathway of the branched-amino acids such as leucine, isoleucine, and valine.</text>
</comment>
<comment type="catalytic activity">
    <reaction evidence="7 8">
        <text>2 pyruvate + H(+) = (2S)-2-acetolactate + CO2</text>
        <dbReference type="Rhea" id="RHEA:25249"/>
        <dbReference type="ChEBI" id="CHEBI:15361"/>
        <dbReference type="ChEBI" id="CHEBI:15378"/>
        <dbReference type="ChEBI" id="CHEBI:16526"/>
        <dbReference type="ChEBI" id="CHEBI:58476"/>
        <dbReference type="EC" id="2.2.1.6"/>
    </reaction>
</comment>
<dbReference type="Proteomes" id="UP000251995">
    <property type="component" value="Chromosome"/>
</dbReference>
<dbReference type="GO" id="GO:0003984">
    <property type="term" value="F:acetolactate synthase activity"/>
    <property type="evidence" value="ECO:0007669"/>
    <property type="project" value="UniProtKB-UniRule"/>
</dbReference>